<dbReference type="PANTHER" id="PTHR31602">
    <property type="entry name" value="GROWTH-REGULATING FACTOR 5"/>
    <property type="match status" value="1"/>
</dbReference>
<evidence type="ECO:0000256" key="1">
    <source>
        <dbReference type="ARBA" id="ARBA00004123"/>
    </source>
</evidence>
<keyword evidence="10" id="KW-1185">Reference proteome</keyword>
<keyword evidence="5" id="KW-0805">Transcription regulation</keyword>
<feature type="region of interest" description="Disordered" evidence="6">
    <location>
        <begin position="165"/>
        <end position="198"/>
    </location>
</feature>
<comment type="caution">
    <text evidence="9">The sequence shown here is derived from an EMBL/GenBank/DDBJ whole genome shotgun (WGS) entry which is preliminary data.</text>
</comment>
<dbReference type="GO" id="GO:0006351">
    <property type="term" value="P:DNA-templated transcription"/>
    <property type="evidence" value="ECO:0007669"/>
    <property type="project" value="UniProtKB-UniRule"/>
</dbReference>
<dbReference type="InterPro" id="IPR031137">
    <property type="entry name" value="GRF"/>
</dbReference>
<comment type="domain">
    <text evidence="5">The QLQ domain and WRC domain may be involved in protein-protein interaction and DNA-binding, respectively.</text>
</comment>
<dbReference type="PROSITE" id="PS51666">
    <property type="entry name" value="QLQ"/>
    <property type="match status" value="1"/>
</dbReference>
<dbReference type="SMART" id="SM00951">
    <property type="entry name" value="QLQ"/>
    <property type="match status" value="1"/>
</dbReference>
<dbReference type="AlphaFoldDB" id="A0A2U1PVH4"/>
<dbReference type="Pfam" id="PF08879">
    <property type="entry name" value="WRC"/>
    <property type="match status" value="1"/>
</dbReference>
<evidence type="ECO:0000259" key="7">
    <source>
        <dbReference type="PROSITE" id="PS51666"/>
    </source>
</evidence>
<sequence>MKSSNDYTSGGNEKSGFSAWSQTAECDVGLALNMQYVDTNHPTKKINFMSEFHGGVAGGGGHRMFDQFLATSNHQVKSRTLFKNNAGGDMGNVIFTDSQWQEFEKQKMFYKHFMSSAAVPPQLLVPLSCQSNRSDSEPWRCKRTDGKKWRCSRDVLPDQKYCERHLHKNRPRSRKPVETPTQTTNTKNLNSKNNDHPTLPPAATNMATSCQQSRCTEWFMKSDTNPLSPSNHKIQKSMHSPSVGTKRDHYFQNLEGYHQDFIERDNCSLTLMQPGGNDTCEDQDFFQMGNGMFNANSLNQDDQWVHQGSWLGGPLGEALCPGVVSSLIPPPHAPSPRGLL</sequence>
<feature type="domain" description="WRC" evidence="8">
    <location>
        <begin position="135"/>
        <end position="179"/>
    </location>
</feature>
<comment type="function">
    <text evidence="5">Transcription activator.</text>
</comment>
<dbReference type="OrthoDB" id="1937002at2759"/>
<evidence type="ECO:0000313" key="10">
    <source>
        <dbReference type="Proteomes" id="UP000245207"/>
    </source>
</evidence>
<organism evidence="9 10">
    <name type="scientific">Artemisia annua</name>
    <name type="common">Sweet wormwood</name>
    <dbReference type="NCBI Taxonomy" id="35608"/>
    <lineage>
        <taxon>Eukaryota</taxon>
        <taxon>Viridiplantae</taxon>
        <taxon>Streptophyta</taxon>
        <taxon>Embryophyta</taxon>
        <taxon>Tracheophyta</taxon>
        <taxon>Spermatophyta</taxon>
        <taxon>Magnoliopsida</taxon>
        <taxon>eudicotyledons</taxon>
        <taxon>Gunneridae</taxon>
        <taxon>Pentapetalae</taxon>
        <taxon>asterids</taxon>
        <taxon>campanulids</taxon>
        <taxon>Asterales</taxon>
        <taxon>Asteraceae</taxon>
        <taxon>Asteroideae</taxon>
        <taxon>Anthemideae</taxon>
        <taxon>Artemisiinae</taxon>
        <taxon>Artemisia</taxon>
    </lineage>
</organism>
<proteinExistence type="inferred from homology"/>
<dbReference type="PROSITE" id="PS51667">
    <property type="entry name" value="WRC"/>
    <property type="match status" value="1"/>
</dbReference>
<reference evidence="9 10" key="1">
    <citation type="journal article" date="2018" name="Mol. Plant">
        <title>The genome of Artemisia annua provides insight into the evolution of Asteraceae family and artemisinin biosynthesis.</title>
        <authorList>
            <person name="Shen Q."/>
            <person name="Zhang L."/>
            <person name="Liao Z."/>
            <person name="Wang S."/>
            <person name="Yan T."/>
            <person name="Shi P."/>
            <person name="Liu M."/>
            <person name="Fu X."/>
            <person name="Pan Q."/>
            <person name="Wang Y."/>
            <person name="Lv Z."/>
            <person name="Lu X."/>
            <person name="Zhang F."/>
            <person name="Jiang W."/>
            <person name="Ma Y."/>
            <person name="Chen M."/>
            <person name="Hao X."/>
            <person name="Li L."/>
            <person name="Tang Y."/>
            <person name="Lv G."/>
            <person name="Zhou Y."/>
            <person name="Sun X."/>
            <person name="Brodelius P.E."/>
            <person name="Rose J.K.C."/>
            <person name="Tang K."/>
        </authorList>
    </citation>
    <scope>NUCLEOTIDE SEQUENCE [LARGE SCALE GENOMIC DNA]</scope>
    <source>
        <strain evidence="10">cv. Huhao1</strain>
        <tissue evidence="9">Leaf</tissue>
    </source>
</reference>
<accession>A0A2U1PVH4</accession>
<evidence type="ECO:0000256" key="2">
    <source>
        <dbReference type="ARBA" id="ARBA00008122"/>
    </source>
</evidence>
<dbReference type="GO" id="GO:0005634">
    <property type="term" value="C:nucleus"/>
    <property type="evidence" value="ECO:0007669"/>
    <property type="project" value="UniProtKB-SubCell"/>
</dbReference>
<dbReference type="EMBL" id="PKPP01000688">
    <property type="protein sequence ID" value="PWA89771.1"/>
    <property type="molecule type" value="Genomic_DNA"/>
</dbReference>
<dbReference type="PANTHER" id="PTHR31602:SF3">
    <property type="entry name" value="GROWTH-REGULATING FACTOR 8"/>
    <property type="match status" value="1"/>
</dbReference>
<gene>
    <name evidence="9" type="ORF">CTI12_AA107040</name>
</gene>
<dbReference type="InterPro" id="IPR014977">
    <property type="entry name" value="WRC_dom"/>
</dbReference>
<dbReference type="InterPro" id="IPR014978">
    <property type="entry name" value="Gln-Leu-Gln_QLQ"/>
</dbReference>
<keyword evidence="5" id="KW-0804">Transcription</keyword>
<keyword evidence="3 4" id="KW-0539">Nucleus</keyword>
<comment type="similarity">
    <text evidence="2 5">Belongs to the GRF family.</text>
</comment>
<evidence type="ECO:0000256" key="3">
    <source>
        <dbReference type="ARBA" id="ARBA00023242"/>
    </source>
</evidence>
<feature type="short sequence motif" description="Bipartite nuclear localization signal" evidence="4">
    <location>
        <begin position="140"/>
        <end position="150"/>
    </location>
</feature>
<feature type="compositionally biased region" description="Basic residues" evidence="6">
    <location>
        <begin position="165"/>
        <end position="174"/>
    </location>
</feature>
<dbReference type="STRING" id="35608.A0A2U1PVH4"/>
<evidence type="ECO:0000313" key="9">
    <source>
        <dbReference type="EMBL" id="PWA89771.1"/>
    </source>
</evidence>
<evidence type="ECO:0000259" key="8">
    <source>
        <dbReference type="PROSITE" id="PS51667"/>
    </source>
</evidence>
<feature type="compositionally biased region" description="Low complexity" evidence="6">
    <location>
        <begin position="181"/>
        <end position="192"/>
    </location>
</feature>
<comment type="subcellular location">
    <subcellularLocation>
        <location evidence="1 4 5">Nucleus</location>
    </subcellularLocation>
</comment>
<evidence type="ECO:0000256" key="6">
    <source>
        <dbReference type="SAM" id="MobiDB-lite"/>
    </source>
</evidence>
<dbReference type="Proteomes" id="UP000245207">
    <property type="component" value="Unassembled WGS sequence"/>
</dbReference>
<protein>
    <recommendedName>
        <fullName evidence="5">Growth-regulating factor</fullName>
    </recommendedName>
</protein>
<feature type="short sequence motif" description="Bipartite nuclear localization signal" evidence="4">
    <location>
        <begin position="168"/>
        <end position="175"/>
    </location>
</feature>
<evidence type="ECO:0000256" key="5">
    <source>
        <dbReference type="RuleBase" id="RU367127"/>
    </source>
</evidence>
<dbReference type="GO" id="GO:0005524">
    <property type="term" value="F:ATP binding"/>
    <property type="evidence" value="ECO:0007669"/>
    <property type="project" value="UniProtKB-UniRule"/>
</dbReference>
<dbReference type="GO" id="GO:0099402">
    <property type="term" value="P:plant organ development"/>
    <property type="evidence" value="ECO:0007669"/>
    <property type="project" value="UniProtKB-ARBA"/>
</dbReference>
<keyword evidence="5" id="KW-0010">Activator</keyword>
<dbReference type="Pfam" id="PF08880">
    <property type="entry name" value="QLQ"/>
    <property type="match status" value="1"/>
</dbReference>
<evidence type="ECO:0000256" key="4">
    <source>
        <dbReference type="PROSITE-ProRule" id="PRU01002"/>
    </source>
</evidence>
<feature type="domain" description="QLQ" evidence="7">
    <location>
        <begin position="94"/>
        <end position="129"/>
    </location>
</feature>
<dbReference type="GO" id="GO:0006355">
    <property type="term" value="P:regulation of DNA-templated transcription"/>
    <property type="evidence" value="ECO:0007669"/>
    <property type="project" value="InterPro"/>
</dbReference>
<name>A0A2U1PVH4_ARTAN</name>